<accession>A0A8J2MW86</accession>
<dbReference type="GO" id="GO:0010976">
    <property type="term" value="P:positive regulation of neuron projection development"/>
    <property type="evidence" value="ECO:0007669"/>
    <property type="project" value="TreeGrafter"/>
</dbReference>
<evidence type="ECO:0000256" key="5">
    <source>
        <dbReference type="ARBA" id="ARBA00022840"/>
    </source>
</evidence>
<dbReference type="PRINTS" id="PR00109">
    <property type="entry name" value="TYRKINASE"/>
</dbReference>
<keyword evidence="4" id="KW-0418">Kinase</keyword>
<comment type="subcellular location">
    <subcellularLocation>
        <location evidence="1">Endomembrane system</location>
    </subcellularLocation>
</comment>
<evidence type="ECO:0000313" key="11">
    <source>
        <dbReference type="Proteomes" id="UP000789524"/>
    </source>
</evidence>
<evidence type="ECO:0000256" key="6">
    <source>
        <dbReference type="ARBA" id="ARBA00023136"/>
    </source>
</evidence>
<comment type="catalytic activity">
    <reaction evidence="8">
        <text>L-tyrosyl-[protein] + ATP = O-phospho-L-tyrosyl-[protein] + ADP + H(+)</text>
        <dbReference type="Rhea" id="RHEA:10596"/>
        <dbReference type="Rhea" id="RHEA-COMP:10136"/>
        <dbReference type="Rhea" id="RHEA-COMP:20101"/>
        <dbReference type="ChEBI" id="CHEBI:15378"/>
        <dbReference type="ChEBI" id="CHEBI:30616"/>
        <dbReference type="ChEBI" id="CHEBI:46858"/>
        <dbReference type="ChEBI" id="CHEBI:61978"/>
        <dbReference type="ChEBI" id="CHEBI:456216"/>
        <dbReference type="EC" id="2.7.10.1"/>
    </reaction>
</comment>
<dbReference type="InterPro" id="IPR001245">
    <property type="entry name" value="Ser-Thr/Tyr_kinase_cat_dom"/>
</dbReference>
<proteinExistence type="predicted"/>
<keyword evidence="7" id="KW-0829">Tyrosine-protein kinase</keyword>
<dbReference type="InterPro" id="IPR000719">
    <property type="entry name" value="Prot_kinase_dom"/>
</dbReference>
<dbReference type="InterPro" id="IPR020635">
    <property type="entry name" value="Tyr_kinase_cat_dom"/>
</dbReference>
<dbReference type="FunFam" id="1.10.510.10:FF:001512">
    <property type="entry name" value="Receptor tyrosine-protein kinase erbB-2"/>
    <property type="match status" value="1"/>
</dbReference>
<evidence type="ECO:0000256" key="8">
    <source>
        <dbReference type="ARBA" id="ARBA00051243"/>
    </source>
</evidence>
<sequence>MLGFYSLGILCGCLQNDKWTYPDERTLRRERPAPGLFTSIKLPEAEPPNGVAPLLDFPRGRMRPVTFLGEGQHGTLTIYVLKNYFLKNFPPCREIRINNTNTKFVSQLQICETDGIEELNDEDTPIGHRRRLVVVKTLWRGCHSDIKAAFAREATWGAGLKHPQLARVLGLSLLEPPCAALDRGDAVPLPTILKMERRLNYSSLIHICCQIASGMKYLESFELVHRDLAARNVTVSDDLHIKISDYAMFCEEFVGDYHILADGSRIPLRWMAWESLLLGVFSPASDVWSFGVTVWEVLTYCLVKPFEEMNDDQVVANANEWRSGGRNARVPAAPPPRCRRELYDLMHECWRREPMQRPRFHELHRFLDQMTHGYKPPMRR</sequence>
<dbReference type="InterPro" id="IPR050122">
    <property type="entry name" value="RTK"/>
</dbReference>
<evidence type="ECO:0000256" key="4">
    <source>
        <dbReference type="ARBA" id="ARBA00022777"/>
    </source>
</evidence>
<evidence type="ECO:0000313" key="10">
    <source>
        <dbReference type="EMBL" id="CAG9558563.1"/>
    </source>
</evidence>
<dbReference type="Gene3D" id="3.30.200.20">
    <property type="entry name" value="Phosphorylase Kinase, domain 1"/>
    <property type="match status" value="1"/>
</dbReference>
<evidence type="ECO:0000259" key="9">
    <source>
        <dbReference type="PROSITE" id="PS50011"/>
    </source>
</evidence>
<dbReference type="GO" id="GO:0005886">
    <property type="term" value="C:plasma membrane"/>
    <property type="evidence" value="ECO:0007669"/>
    <property type="project" value="TreeGrafter"/>
</dbReference>
<dbReference type="GO" id="GO:0043235">
    <property type="term" value="C:receptor complex"/>
    <property type="evidence" value="ECO:0007669"/>
    <property type="project" value="TreeGrafter"/>
</dbReference>
<organism evidence="10 11">
    <name type="scientific">Danaus chrysippus</name>
    <name type="common">African queen</name>
    <dbReference type="NCBI Taxonomy" id="151541"/>
    <lineage>
        <taxon>Eukaryota</taxon>
        <taxon>Metazoa</taxon>
        <taxon>Ecdysozoa</taxon>
        <taxon>Arthropoda</taxon>
        <taxon>Hexapoda</taxon>
        <taxon>Insecta</taxon>
        <taxon>Pterygota</taxon>
        <taxon>Neoptera</taxon>
        <taxon>Endopterygota</taxon>
        <taxon>Lepidoptera</taxon>
        <taxon>Glossata</taxon>
        <taxon>Ditrysia</taxon>
        <taxon>Papilionoidea</taxon>
        <taxon>Nymphalidae</taxon>
        <taxon>Danainae</taxon>
        <taxon>Danaini</taxon>
        <taxon>Danaina</taxon>
        <taxon>Danaus</taxon>
        <taxon>Anosia</taxon>
    </lineage>
</organism>
<keyword evidence="2" id="KW-0808">Transferase</keyword>
<feature type="domain" description="Protein kinase" evidence="9">
    <location>
        <begin position="62"/>
        <end position="367"/>
    </location>
</feature>
<dbReference type="GO" id="GO:0012505">
    <property type="term" value="C:endomembrane system"/>
    <property type="evidence" value="ECO:0007669"/>
    <property type="project" value="UniProtKB-SubCell"/>
</dbReference>
<dbReference type="SUPFAM" id="SSF56112">
    <property type="entry name" value="Protein kinase-like (PK-like)"/>
    <property type="match status" value="1"/>
</dbReference>
<protein>
    <submittedName>
        <fullName evidence="10">(African queen) hypothetical protein</fullName>
    </submittedName>
</protein>
<dbReference type="AlphaFoldDB" id="A0A8J2MW86"/>
<dbReference type="Pfam" id="PF07714">
    <property type="entry name" value="PK_Tyr_Ser-Thr"/>
    <property type="match status" value="1"/>
</dbReference>
<dbReference type="GO" id="GO:0030182">
    <property type="term" value="P:neuron differentiation"/>
    <property type="evidence" value="ECO:0007669"/>
    <property type="project" value="UniProtKB-ARBA"/>
</dbReference>
<name>A0A8J2MW86_9NEOP</name>
<dbReference type="PROSITE" id="PS50011">
    <property type="entry name" value="PROTEIN_KINASE_DOM"/>
    <property type="match status" value="1"/>
</dbReference>
<dbReference type="GO" id="GO:0005524">
    <property type="term" value="F:ATP binding"/>
    <property type="evidence" value="ECO:0007669"/>
    <property type="project" value="UniProtKB-KW"/>
</dbReference>
<keyword evidence="5" id="KW-0067">ATP-binding</keyword>
<keyword evidence="3" id="KW-0547">Nucleotide-binding</keyword>
<dbReference type="GO" id="GO:0050793">
    <property type="term" value="P:regulation of developmental process"/>
    <property type="evidence" value="ECO:0007669"/>
    <property type="project" value="UniProtKB-ARBA"/>
</dbReference>
<dbReference type="PANTHER" id="PTHR24416:SF580">
    <property type="entry name" value="DISCOIDIN DOMAIN RECEPTOR, ISOFORM F"/>
    <property type="match status" value="1"/>
</dbReference>
<dbReference type="PANTHER" id="PTHR24416">
    <property type="entry name" value="TYROSINE-PROTEIN KINASE RECEPTOR"/>
    <property type="match status" value="1"/>
</dbReference>
<keyword evidence="11" id="KW-1185">Reference proteome</keyword>
<dbReference type="InterPro" id="IPR011009">
    <property type="entry name" value="Kinase-like_dom_sf"/>
</dbReference>
<reference evidence="10" key="1">
    <citation type="submission" date="2021-09" db="EMBL/GenBank/DDBJ databases">
        <authorList>
            <person name="Martin H S."/>
        </authorList>
    </citation>
    <scope>NUCLEOTIDE SEQUENCE</scope>
</reference>
<dbReference type="GO" id="GO:0051897">
    <property type="term" value="P:positive regulation of phosphatidylinositol 3-kinase/protein kinase B signal transduction"/>
    <property type="evidence" value="ECO:0007669"/>
    <property type="project" value="TreeGrafter"/>
</dbReference>
<evidence type="ECO:0000256" key="3">
    <source>
        <dbReference type="ARBA" id="ARBA00022741"/>
    </source>
</evidence>
<keyword evidence="6" id="KW-0472">Membrane</keyword>
<evidence type="ECO:0000256" key="7">
    <source>
        <dbReference type="ARBA" id="ARBA00023137"/>
    </source>
</evidence>
<evidence type="ECO:0000256" key="1">
    <source>
        <dbReference type="ARBA" id="ARBA00004308"/>
    </source>
</evidence>
<dbReference type="Gene3D" id="1.10.510.10">
    <property type="entry name" value="Transferase(Phosphotransferase) domain 1"/>
    <property type="match status" value="1"/>
</dbReference>
<evidence type="ECO:0000256" key="2">
    <source>
        <dbReference type="ARBA" id="ARBA00022679"/>
    </source>
</evidence>
<dbReference type="GO" id="GO:0048468">
    <property type="term" value="P:cell development"/>
    <property type="evidence" value="ECO:0007669"/>
    <property type="project" value="UniProtKB-ARBA"/>
</dbReference>
<dbReference type="EMBL" id="CAKASE010000043">
    <property type="protein sequence ID" value="CAG9558563.1"/>
    <property type="molecule type" value="Genomic_DNA"/>
</dbReference>
<comment type="caution">
    <text evidence="10">The sequence shown here is derived from an EMBL/GenBank/DDBJ whole genome shotgun (WGS) entry which is preliminary data.</text>
</comment>
<dbReference type="OrthoDB" id="6071166at2759"/>
<dbReference type="GO" id="GO:0038062">
    <property type="term" value="F:protein tyrosine kinase collagen receptor activity"/>
    <property type="evidence" value="ECO:0007669"/>
    <property type="project" value="TreeGrafter"/>
</dbReference>
<dbReference type="SMART" id="SM00219">
    <property type="entry name" value="TyrKc"/>
    <property type="match status" value="1"/>
</dbReference>
<gene>
    <name evidence="10" type="ORF">DCHRY22_LOCUS631</name>
</gene>
<dbReference type="Proteomes" id="UP000789524">
    <property type="component" value="Unassembled WGS sequence"/>
</dbReference>
<dbReference type="GO" id="GO:0005518">
    <property type="term" value="F:collagen binding"/>
    <property type="evidence" value="ECO:0007669"/>
    <property type="project" value="TreeGrafter"/>
</dbReference>